<comment type="subcellular location">
    <subcellularLocation>
        <location evidence="1">Cell membrane</location>
        <topology evidence="1">Single-pass membrane protein</topology>
    </subcellularLocation>
    <subcellularLocation>
        <location evidence="2">Endoplasmic reticulum membrane</location>
    </subcellularLocation>
</comment>
<dbReference type="PANTHER" id="PTHR31650:SF41">
    <property type="entry name" value="O-ACYLTRANSFERASE WSD1-LIKE ISOFORM X1"/>
    <property type="match status" value="1"/>
</dbReference>
<dbReference type="InterPro" id="IPR009721">
    <property type="entry name" value="O-acyltransferase_WSD1_C"/>
</dbReference>
<proteinExistence type="inferred from homology"/>
<dbReference type="GO" id="GO:0005886">
    <property type="term" value="C:plasma membrane"/>
    <property type="evidence" value="ECO:0007669"/>
    <property type="project" value="UniProtKB-SubCell"/>
</dbReference>
<dbReference type="AlphaFoldDB" id="A0AAD3S209"/>
<evidence type="ECO:0000256" key="4">
    <source>
        <dbReference type="ARBA" id="ARBA00005189"/>
    </source>
</evidence>
<evidence type="ECO:0000256" key="2">
    <source>
        <dbReference type="ARBA" id="ARBA00004586"/>
    </source>
</evidence>
<keyword evidence="14" id="KW-1185">Reference proteome</keyword>
<dbReference type="Pfam" id="PF06974">
    <property type="entry name" value="WS_DGAT_C"/>
    <property type="match status" value="2"/>
</dbReference>
<evidence type="ECO:0000256" key="1">
    <source>
        <dbReference type="ARBA" id="ARBA00004162"/>
    </source>
</evidence>
<comment type="catalytic activity">
    <reaction evidence="9">
        <text>a long chain fatty alcohol + a fatty acyl-CoA = a long-chain alcohol wax ester + CoA</text>
        <dbReference type="Rhea" id="RHEA:38443"/>
        <dbReference type="ChEBI" id="CHEBI:17135"/>
        <dbReference type="ChEBI" id="CHEBI:57287"/>
        <dbReference type="ChEBI" id="CHEBI:77636"/>
        <dbReference type="ChEBI" id="CHEBI:235323"/>
        <dbReference type="EC" id="2.3.1.75"/>
    </reaction>
</comment>
<sequence length="639" mass="72079">MGRPGITEDEPVTPASRLFLSQEMGQIINCAIGLQNPIDINAIKLEMAKSLMFKHPRFSSLLVLDPKGRQRWRKTQINLDDHIFVHHHYTTVTAPDTTATGNTESAEDTINDYLSYFISSPLSTEKPLWEVHVINDLNCLIWRVHHALGDGISLMSMLLECCRKYDDASQVPAMGVRRKGDDSGKKSRGRNWREKGLWAVLKSIWFTLIYVLEFVGRSLWVKDKKTVISGGAGVELWPRKLATAKFRLADMKTVKRAIPGVATPQEGLRLTGLAMVNLRKQPGLQEMSNLMNGDPKVRWGNKFGFVLLPVYYHKATVEDPLSFVKRAKAMIDRKKQSWEAYFSYAIGDFVMKCFGPKNVIISASARQEGLRLTGLAMVNLRKQPDYRELSNDRPEEAILEAYFSYAIGDFVMKCFWPKTINDVLFGVISSGLSRYLENRSAEAPQEGLRLTGLAMVNLRKQPGLQEMSNLMNGDPKVRWGNKFGFVLLPVYYHKATVEDPLSFVKRAKAMIDRKKQSWEAYFSYAIGDFVMKCFGPKVCTMANYRIVCNTTFVISNVIGPQEEITMAGNPVTYMRAAVSGLPHAILMHMVSYKGKADMQIQVAKDIIPDPEFLAECFEDALLQMKVAAEGNATKLQEEP</sequence>
<dbReference type="EMBL" id="BSYO01000004">
    <property type="protein sequence ID" value="GMH02872.1"/>
    <property type="molecule type" value="Genomic_DNA"/>
</dbReference>
<evidence type="ECO:0000256" key="5">
    <source>
        <dbReference type="ARBA" id="ARBA00022679"/>
    </source>
</evidence>
<evidence type="ECO:0000256" key="10">
    <source>
        <dbReference type="ARBA" id="ARBA00048109"/>
    </source>
</evidence>
<feature type="domain" description="O-acyltransferase WSD1 C-terminal" evidence="12">
    <location>
        <begin position="299"/>
        <end position="359"/>
    </location>
</feature>
<comment type="caution">
    <text evidence="13">The sequence shown here is derived from an EMBL/GenBank/DDBJ whole genome shotgun (WGS) entry which is preliminary data.</text>
</comment>
<dbReference type="InterPro" id="IPR004255">
    <property type="entry name" value="O-acyltransferase_WSD1_N"/>
</dbReference>
<keyword evidence="5" id="KW-0808">Transferase</keyword>
<dbReference type="GO" id="GO:0005789">
    <property type="term" value="C:endoplasmic reticulum membrane"/>
    <property type="evidence" value="ECO:0007669"/>
    <property type="project" value="UniProtKB-SubCell"/>
</dbReference>
<comment type="pathway">
    <text evidence="3">Glycerolipid metabolism; triacylglycerol biosynthesis.</text>
</comment>
<dbReference type="InterPro" id="IPR045034">
    <property type="entry name" value="O-acyltransferase_WSD1-like"/>
</dbReference>
<evidence type="ECO:0000256" key="9">
    <source>
        <dbReference type="ARBA" id="ARBA00047604"/>
    </source>
</evidence>
<keyword evidence="6" id="KW-0256">Endoplasmic reticulum</keyword>
<organism evidence="13 14">
    <name type="scientific">Nepenthes gracilis</name>
    <name type="common">Slender pitcher plant</name>
    <dbReference type="NCBI Taxonomy" id="150966"/>
    <lineage>
        <taxon>Eukaryota</taxon>
        <taxon>Viridiplantae</taxon>
        <taxon>Streptophyta</taxon>
        <taxon>Embryophyta</taxon>
        <taxon>Tracheophyta</taxon>
        <taxon>Spermatophyta</taxon>
        <taxon>Magnoliopsida</taxon>
        <taxon>eudicotyledons</taxon>
        <taxon>Gunneridae</taxon>
        <taxon>Pentapetalae</taxon>
        <taxon>Caryophyllales</taxon>
        <taxon>Nepenthaceae</taxon>
        <taxon>Nepenthes</taxon>
    </lineage>
</organism>
<dbReference type="Proteomes" id="UP001279734">
    <property type="component" value="Unassembled WGS sequence"/>
</dbReference>
<comment type="pathway">
    <text evidence="4">Lipid metabolism.</text>
</comment>
<evidence type="ECO:0000259" key="11">
    <source>
        <dbReference type="Pfam" id="PF03007"/>
    </source>
</evidence>
<evidence type="ECO:0000256" key="6">
    <source>
        <dbReference type="ARBA" id="ARBA00022824"/>
    </source>
</evidence>
<gene>
    <name evidence="13" type="ORF">Nepgr_004711</name>
</gene>
<feature type="domain" description="O-acyltransferase WSD1-like N-terminal" evidence="11">
    <location>
        <begin position="110"/>
        <end position="257"/>
    </location>
</feature>
<comment type="catalytic activity">
    <reaction evidence="10">
        <text>an acyl-CoA + a 1,2-diacyl-sn-glycerol = a triacyl-sn-glycerol + CoA</text>
        <dbReference type="Rhea" id="RHEA:10868"/>
        <dbReference type="ChEBI" id="CHEBI:17815"/>
        <dbReference type="ChEBI" id="CHEBI:57287"/>
        <dbReference type="ChEBI" id="CHEBI:58342"/>
        <dbReference type="ChEBI" id="CHEBI:64615"/>
        <dbReference type="EC" id="2.3.1.20"/>
    </reaction>
</comment>
<dbReference type="SUPFAM" id="SSF52777">
    <property type="entry name" value="CoA-dependent acyltransferases"/>
    <property type="match status" value="1"/>
</dbReference>
<reference evidence="13" key="1">
    <citation type="submission" date="2023-05" db="EMBL/GenBank/DDBJ databases">
        <title>Nepenthes gracilis genome sequencing.</title>
        <authorList>
            <person name="Fukushima K."/>
        </authorList>
    </citation>
    <scope>NUCLEOTIDE SEQUENCE</scope>
    <source>
        <strain evidence="13">SING2019-196</strain>
    </source>
</reference>
<evidence type="ECO:0000259" key="12">
    <source>
        <dbReference type="Pfam" id="PF06974"/>
    </source>
</evidence>
<evidence type="ECO:0008006" key="15">
    <source>
        <dbReference type="Google" id="ProtNLM"/>
    </source>
</evidence>
<dbReference type="GO" id="GO:0019432">
    <property type="term" value="P:triglyceride biosynthetic process"/>
    <property type="evidence" value="ECO:0007669"/>
    <property type="project" value="TreeGrafter"/>
</dbReference>
<evidence type="ECO:0000313" key="13">
    <source>
        <dbReference type="EMBL" id="GMH02872.1"/>
    </source>
</evidence>
<evidence type="ECO:0000256" key="8">
    <source>
        <dbReference type="ARBA" id="ARBA00024360"/>
    </source>
</evidence>
<accession>A0AAD3S209</accession>
<keyword evidence="7" id="KW-0012">Acyltransferase</keyword>
<protein>
    <recommendedName>
        <fullName evidence="15">Diacylglycerol O-acyltransferase</fullName>
    </recommendedName>
</protein>
<comment type="similarity">
    <text evidence="8">In the N-terminal section; belongs to the long-chain O-acyltransferase family.</text>
</comment>
<dbReference type="GO" id="GO:0047196">
    <property type="term" value="F:long-chain-alcohol O-fatty-acyltransferase activity"/>
    <property type="evidence" value="ECO:0007669"/>
    <property type="project" value="UniProtKB-EC"/>
</dbReference>
<name>A0AAD3S209_NEPGR</name>
<feature type="domain" description="O-acyltransferase WSD1 C-terminal" evidence="12">
    <location>
        <begin position="479"/>
        <end position="625"/>
    </location>
</feature>
<evidence type="ECO:0000313" key="14">
    <source>
        <dbReference type="Proteomes" id="UP001279734"/>
    </source>
</evidence>
<dbReference type="GO" id="GO:0004144">
    <property type="term" value="F:diacylglycerol O-acyltransferase activity"/>
    <property type="evidence" value="ECO:0007669"/>
    <property type="project" value="UniProtKB-EC"/>
</dbReference>
<dbReference type="PANTHER" id="PTHR31650">
    <property type="entry name" value="O-ACYLTRANSFERASE (WSD1-LIKE) FAMILY PROTEIN"/>
    <property type="match status" value="1"/>
</dbReference>
<evidence type="ECO:0000256" key="7">
    <source>
        <dbReference type="ARBA" id="ARBA00023315"/>
    </source>
</evidence>
<dbReference type="Pfam" id="PF03007">
    <property type="entry name" value="WS_DGAT_cat"/>
    <property type="match status" value="1"/>
</dbReference>
<evidence type="ECO:0000256" key="3">
    <source>
        <dbReference type="ARBA" id="ARBA00004771"/>
    </source>
</evidence>